<comment type="caution">
    <text evidence="2">The sequence shown here is derived from an EMBL/GenBank/DDBJ whole genome shotgun (WGS) entry which is preliminary data.</text>
</comment>
<dbReference type="OrthoDB" id="1889336at2"/>
<organism evidence="2 3">
    <name type="scientific">Clostridium botulinum</name>
    <dbReference type="NCBI Taxonomy" id="1491"/>
    <lineage>
        <taxon>Bacteria</taxon>
        <taxon>Bacillati</taxon>
        <taxon>Bacillota</taxon>
        <taxon>Clostridia</taxon>
        <taxon>Eubacteriales</taxon>
        <taxon>Clostridiaceae</taxon>
        <taxon>Clostridium</taxon>
    </lineage>
</organism>
<name>A0A9Q1UZS7_CLOBO</name>
<proteinExistence type="predicted"/>
<evidence type="ECO:0000256" key="1">
    <source>
        <dbReference type="SAM" id="Phobius"/>
    </source>
</evidence>
<feature type="transmembrane region" description="Helical" evidence="1">
    <location>
        <begin position="140"/>
        <end position="160"/>
    </location>
</feature>
<dbReference type="Proteomes" id="UP000037540">
    <property type="component" value="Unassembled WGS sequence"/>
</dbReference>
<sequence length="249" mass="28297">MTKLLKLSFLNVKNIVHSKGFIGLIIGAVIYSLVFFIAGNSRSLRLQTYSIEFGRFLYIAILYGSVSILRGDIISNTTQAIFTGIFTRVEIMLSKLISLILLGLIFYVMVEGDALLIGILDYKKKGIDQFFKMPHFQTMLVYIVLTFSMGTFMFLINSIVLKKAKNILFSILILSAVNFNNGFIVTLAYRNPIFAEKISLYAKTPFYIWTDLFVSLSMKNVNIEQLLISIVYGLIFFGCATFIIKQREM</sequence>
<dbReference type="RefSeq" id="WP_013724801.1">
    <property type="nucleotide sequence ID" value="NZ_LGVO01000005.1"/>
</dbReference>
<feature type="transmembrane region" description="Helical" evidence="1">
    <location>
        <begin position="167"/>
        <end position="189"/>
    </location>
</feature>
<reference evidence="2 3" key="1">
    <citation type="submission" date="2015-07" db="EMBL/GenBank/DDBJ databases">
        <title>Draft genome sequences of 17 French Clostridium botulinum group III.</title>
        <authorList>
            <person name="Woudstra C."/>
            <person name="Le Marechal C."/>
            <person name="Souillard R."/>
            <person name="Bayon-Auboyer M.-H."/>
            <person name="Dessouter D."/>
            <person name="Fach P."/>
        </authorList>
    </citation>
    <scope>NUCLEOTIDE SEQUENCE [LARGE SCALE GENOMIC DNA]</scope>
    <source>
        <strain evidence="2 3">12LNRI-CD</strain>
    </source>
</reference>
<feature type="transmembrane region" description="Helical" evidence="1">
    <location>
        <begin position="226"/>
        <end position="244"/>
    </location>
</feature>
<dbReference type="AlphaFoldDB" id="A0A9Q1UZS7"/>
<feature type="transmembrane region" description="Helical" evidence="1">
    <location>
        <begin position="53"/>
        <end position="75"/>
    </location>
</feature>
<dbReference type="EMBL" id="LGVR01000010">
    <property type="protein sequence ID" value="KOA89662.1"/>
    <property type="molecule type" value="Genomic_DNA"/>
</dbReference>
<protein>
    <submittedName>
        <fullName evidence="2">Membrane protein</fullName>
    </submittedName>
</protein>
<feature type="transmembrane region" description="Helical" evidence="1">
    <location>
        <begin position="21"/>
        <end position="41"/>
    </location>
</feature>
<keyword evidence="1" id="KW-0472">Membrane</keyword>
<accession>A0A9Q1UZS7</accession>
<evidence type="ECO:0000313" key="3">
    <source>
        <dbReference type="Proteomes" id="UP000037540"/>
    </source>
</evidence>
<evidence type="ECO:0000313" key="2">
    <source>
        <dbReference type="EMBL" id="KOA89662.1"/>
    </source>
</evidence>
<keyword evidence="1" id="KW-0812">Transmembrane</keyword>
<gene>
    <name evidence="2" type="ORF">ADU74_03375</name>
</gene>
<feature type="transmembrane region" description="Helical" evidence="1">
    <location>
        <begin position="96"/>
        <end position="120"/>
    </location>
</feature>
<keyword evidence="1" id="KW-1133">Transmembrane helix</keyword>